<dbReference type="GO" id="GO:0008237">
    <property type="term" value="F:metallopeptidase activity"/>
    <property type="evidence" value="ECO:0007669"/>
    <property type="project" value="InterPro"/>
</dbReference>
<dbReference type="Gene3D" id="2.150.10.10">
    <property type="entry name" value="Serralysin-like metalloprotease, C-terminal"/>
    <property type="match status" value="1"/>
</dbReference>
<dbReference type="Pfam" id="PF08548">
    <property type="entry name" value="Peptidase_M10_C"/>
    <property type="match status" value="1"/>
</dbReference>
<dbReference type="RefSeq" id="WP_166092771.1">
    <property type="nucleotide sequence ID" value="NZ_CP049871.1"/>
</dbReference>
<keyword evidence="4" id="KW-0964">Secreted</keyword>
<dbReference type="GO" id="GO:0005509">
    <property type="term" value="F:calcium ion binding"/>
    <property type="evidence" value="ECO:0007669"/>
    <property type="project" value="InterPro"/>
</dbReference>
<accession>A0A6G7ZLM6</accession>
<name>A0A6G7ZLM6_9SPHN</name>
<comment type="cofactor">
    <cofactor evidence="1">
        <name>Ca(2+)</name>
        <dbReference type="ChEBI" id="CHEBI:29108"/>
    </cofactor>
</comment>
<dbReference type="PROSITE" id="PS00330">
    <property type="entry name" value="HEMOLYSIN_CALCIUM"/>
    <property type="match status" value="1"/>
</dbReference>
<dbReference type="GO" id="GO:0006508">
    <property type="term" value="P:proteolysis"/>
    <property type="evidence" value="ECO:0007669"/>
    <property type="project" value="InterPro"/>
</dbReference>
<feature type="domain" description="Peptidase metallopeptidase" evidence="7">
    <location>
        <begin position="142"/>
        <end position="287"/>
    </location>
</feature>
<dbReference type="GO" id="GO:0005615">
    <property type="term" value="C:extracellular space"/>
    <property type="evidence" value="ECO:0007669"/>
    <property type="project" value="InterPro"/>
</dbReference>
<dbReference type="Gene3D" id="2.130.10.130">
    <property type="entry name" value="Integrin alpha, N-terminal"/>
    <property type="match status" value="1"/>
</dbReference>
<dbReference type="GO" id="GO:0008270">
    <property type="term" value="F:zinc ion binding"/>
    <property type="evidence" value="ECO:0007669"/>
    <property type="project" value="InterPro"/>
</dbReference>
<keyword evidence="5" id="KW-0732">Signal</keyword>
<dbReference type="PRINTS" id="PR00313">
    <property type="entry name" value="CABNDNGRPT"/>
</dbReference>
<evidence type="ECO:0000256" key="1">
    <source>
        <dbReference type="ARBA" id="ARBA00001913"/>
    </source>
</evidence>
<evidence type="ECO:0000256" key="6">
    <source>
        <dbReference type="ARBA" id="ARBA00022737"/>
    </source>
</evidence>
<dbReference type="PANTHER" id="PTHR46580">
    <property type="entry name" value="SENSOR KINASE-RELATED"/>
    <property type="match status" value="1"/>
</dbReference>
<evidence type="ECO:0000256" key="4">
    <source>
        <dbReference type="ARBA" id="ARBA00022525"/>
    </source>
</evidence>
<dbReference type="Pfam" id="PF04151">
    <property type="entry name" value="PPC"/>
    <property type="match status" value="1"/>
</dbReference>
<dbReference type="SUPFAM" id="SSF51120">
    <property type="entry name" value="beta-Roll"/>
    <property type="match status" value="1"/>
</dbReference>
<evidence type="ECO:0000256" key="2">
    <source>
        <dbReference type="ARBA" id="ARBA00004613"/>
    </source>
</evidence>
<keyword evidence="9" id="KW-1185">Reference proteome</keyword>
<dbReference type="KEGG" id="ssin:G7078_02810"/>
<dbReference type="Proteomes" id="UP000502502">
    <property type="component" value="Chromosome"/>
</dbReference>
<reference evidence="8 9" key="1">
    <citation type="submission" date="2020-03" db="EMBL/GenBank/DDBJ databases">
        <title>Sphingomonas sp. nov., isolated from fish.</title>
        <authorList>
            <person name="Hyun D.-W."/>
            <person name="Bae J.-W."/>
        </authorList>
    </citation>
    <scope>NUCLEOTIDE SEQUENCE [LARGE SCALE GENOMIC DNA]</scope>
    <source>
        <strain evidence="8 9">HDW15C</strain>
    </source>
</reference>
<dbReference type="SUPFAM" id="SSF89260">
    <property type="entry name" value="Collagen-binding domain"/>
    <property type="match status" value="1"/>
</dbReference>
<dbReference type="InterPro" id="IPR013858">
    <property type="entry name" value="Peptidase_M10B_C"/>
</dbReference>
<dbReference type="EMBL" id="CP049871">
    <property type="protein sequence ID" value="QIL01820.1"/>
    <property type="molecule type" value="Genomic_DNA"/>
</dbReference>
<protein>
    <recommendedName>
        <fullName evidence="7">Peptidase metallopeptidase domain-containing protein</fullName>
    </recommendedName>
</protein>
<dbReference type="InterPro" id="IPR007280">
    <property type="entry name" value="Peptidase_C_arc/bac"/>
</dbReference>
<dbReference type="SMART" id="SM00235">
    <property type="entry name" value="ZnMc"/>
    <property type="match status" value="1"/>
</dbReference>
<sequence length="839" mass="88012">MVDIPGDTTTTSTISVGSMVDNAIETVGDHDWYAVTLTAGQKVTIALNIITLEDPYLYLRDSNGSLIAENDDGGGGRGSRLVFTAPTDGTYYIDVAAWAPTEVVPGYTGTGAYRLSVSDYVAPSEGTLDDFADQMTHGFFDGDYHHFNVTQGGSLTVNFQGLTDAGRTVALQALQQWTDIIGVNFVETNGAAQITFDDLDQGTGAFADTVSSNHITSSAIVNVALYRLNLHTYMHEIGHALGIGHTSNSNAGTAGAIYPNDALWSNDGSAISIMSYFDNGENGYYSSRGFSNLPVVTPQVADIIAMGNLYGLSTTTRTGNTTYGFNNTSGRAAFDAALHPNYSYTIFDNGGVDTLDYSGFISNQLIDLNPEAFSNIGAFVGNVVIARGTVIENAIGGSGNDTLVGNGAANVLTGNSGIDTLYGADGNDTLTGGLGADVLVGGTGGDFFRDTAAGLNGDTIVDFSAQDRIVITNVGLASFSYSLVGNTLTYTGGSLTFSNALAGHLFVRAADGGGVELQMADRTGFGLTDFNGDGIADVLWRSDTGVITTWLGQADGTFIDNSANTGQAIPLDWNIVGTGDYNGDGLGDIMWRSDSGVMTQWLGQLDGTFRDNFAKTGQVIPLDWNVIGTGDFNGDGLGDLIWRSDAGVITEWLGNLDGSFRDNFAGTGQHIPLNWTIDGMGDFNGDGLEDLIWRSDAGVITEWLGQNDGSFKDNFAGTGQTIPTNWQIVGVGDFNADGYADILWQSTAGTLTNWLGNPDGSFTDNFVNTGQVIPQGWELVGVGDLNGDGRDDILWQTGPDSVETWFGQDNGGFTGGSSGTLAAAHAATAGTNGDLFYLG</sequence>
<evidence type="ECO:0000259" key="7">
    <source>
        <dbReference type="SMART" id="SM00235"/>
    </source>
</evidence>
<dbReference type="AlphaFoldDB" id="A0A6G7ZLM6"/>
<gene>
    <name evidence="8" type="ORF">G7078_02810</name>
</gene>
<dbReference type="InterPro" id="IPR001343">
    <property type="entry name" value="Hemolysn_Ca-bd"/>
</dbReference>
<keyword evidence="6" id="KW-0677">Repeat</keyword>
<comment type="similarity">
    <text evidence="3">Belongs to the peptidase M10B family.</text>
</comment>
<dbReference type="InterPro" id="IPR013517">
    <property type="entry name" value="FG-GAP"/>
</dbReference>
<dbReference type="SUPFAM" id="SSF69318">
    <property type="entry name" value="Integrin alpha N-terminal domain"/>
    <property type="match status" value="2"/>
</dbReference>
<dbReference type="Gene3D" id="3.40.390.10">
    <property type="entry name" value="Collagenase (Catalytic Domain)"/>
    <property type="match status" value="1"/>
</dbReference>
<dbReference type="SUPFAM" id="SSF55486">
    <property type="entry name" value="Metalloproteases ('zincins'), catalytic domain"/>
    <property type="match status" value="1"/>
</dbReference>
<dbReference type="Pfam" id="PF13517">
    <property type="entry name" value="FG-GAP_3"/>
    <property type="match status" value="2"/>
</dbReference>
<proteinExistence type="inferred from homology"/>
<evidence type="ECO:0000256" key="3">
    <source>
        <dbReference type="ARBA" id="ARBA00009490"/>
    </source>
</evidence>
<dbReference type="InterPro" id="IPR006026">
    <property type="entry name" value="Peptidase_Metallo"/>
</dbReference>
<comment type="subcellular location">
    <subcellularLocation>
        <location evidence="2">Secreted</location>
    </subcellularLocation>
</comment>
<dbReference type="InterPro" id="IPR028994">
    <property type="entry name" value="Integrin_alpha_N"/>
</dbReference>
<dbReference type="Gene3D" id="2.60.120.380">
    <property type="match status" value="1"/>
</dbReference>
<dbReference type="InterPro" id="IPR011049">
    <property type="entry name" value="Serralysin-like_metalloprot_C"/>
</dbReference>
<evidence type="ECO:0000313" key="9">
    <source>
        <dbReference type="Proteomes" id="UP000502502"/>
    </source>
</evidence>
<organism evidence="8 9">
    <name type="scientific">Sphingomonas sinipercae</name>
    <dbReference type="NCBI Taxonomy" id="2714944"/>
    <lineage>
        <taxon>Bacteria</taxon>
        <taxon>Pseudomonadati</taxon>
        <taxon>Pseudomonadota</taxon>
        <taxon>Alphaproteobacteria</taxon>
        <taxon>Sphingomonadales</taxon>
        <taxon>Sphingomonadaceae</taxon>
        <taxon>Sphingomonas</taxon>
    </lineage>
</organism>
<evidence type="ECO:0000313" key="8">
    <source>
        <dbReference type="EMBL" id="QIL01820.1"/>
    </source>
</evidence>
<evidence type="ECO:0000256" key="5">
    <source>
        <dbReference type="ARBA" id="ARBA00022729"/>
    </source>
</evidence>
<dbReference type="InterPro" id="IPR024079">
    <property type="entry name" value="MetalloPept_cat_dom_sf"/>
</dbReference>
<dbReference type="InterPro" id="IPR018511">
    <property type="entry name" value="Hemolysin-typ_Ca-bd_CS"/>
</dbReference>
<dbReference type="Pfam" id="PF00353">
    <property type="entry name" value="HemolysinCabind"/>
    <property type="match status" value="1"/>
</dbReference>